<gene>
    <name evidence="1" type="ORF">LI90_1972</name>
</gene>
<evidence type="ECO:0000313" key="2">
    <source>
        <dbReference type="Proteomes" id="UP000070188"/>
    </source>
</evidence>
<keyword evidence="2" id="KW-1185">Reference proteome</keyword>
<accession>A0A132MT24</accession>
<comment type="caution">
    <text evidence="1">The sequence shown here is derived from an EMBL/GenBank/DDBJ whole genome shotgun (WGS) entry which is preliminary data.</text>
</comment>
<dbReference type="AlphaFoldDB" id="A0A132MT24"/>
<sequence length="45" mass="4916">MLAEQANEWTEARCYMSRGMLAKARIRAVIGESLAQPIAPEAIPA</sequence>
<proteinExistence type="predicted"/>
<name>A0A132MT24_9ACTN</name>
<dbReference type="PATRIC" id="fig|1469144.10.peg.2135"/>
<protein>
    <submittedName>
        <fullName evidence="1">Mobile element protein</fullName>
    </submittedName>
</protein>
<reference evidence="2" key="1">
    <citation type="submission" date="2015-04" db="EMBL/GenBank/DDBJ databases">
        <title>Physiological reanalysis, assessment of diazotrophy, and genome sequences of multiple isolates of Streptomyces thermoautotrophicus.</title>
        <authorList>
            <person name="MacKellar D.C."/>
            <person name="Lieber L."/>
            <person name="Norman J."/>
            <person name="Bolger A."/>
            <person name="Tobin C."/>
            <person name="Murray J.W."/>
            <person name="Chang R."/>
            <person name="Ford T."/>
            <person name="Nguyen P.Q."/>
            <person name="Woodward J."/>
            <person name="Permingeat H."/>
            <person name="Joshi N.S."/>
            <person name="Silver P.A."/>
            <person name="Usadel B."/>
            <person name="Rutherford A.W."/>
            <person name="Friesen M."/>
            <person name="Prell J."/>
        </authorList>
    </citation>
    <scope>NUCLEOTIDE SEQUENCE [LARGE SCALE GENOMIC DNA]</scope>
    <source>
        <strain evidence="2">H1</strain>
    </source>
</reference>
<dbReference type="Proteomes" id="UP000070188">
    <property type="component" value="Unassembled WGS sequence"/>
</dbReference>
<organism evidence="1 2">
    <name type="scientific">Carbonactinospora thermoautotrophica</name>
    <dbReference type="NCBI Taxonomy" id="1469144"/>
    <lineage>
        <taxon>Bacteria</taxon>
        <taxon>Bacillati</taxon>
        <taxon>Actinomycetota</taxon>
        <taxon>Actinomycetes</taxon>
        <taxon>Kitasatosporales</taxon>
        <taxon>Carbonactinosporaceae</taxon>
        <taxon>Carbonactinospora</taxon>
    </lineage>
</organism>
<dbReference type="EMBL" id="LAXD01000001">
    <property type="protein sequence ID" value="KWX00944.1"/>
    <property type="molecule type" value="Genomic_DNA"/>
</dbReference>
<evidence type="ECO:0000313" key="1">
    <source>
        <dbReference type="EMBL" id="KWX00944.1"/>
    </source>
</evidence>